<dbReference type="Proteomes" id="UP000085678">
    <property type="component" value="Unplaced"/>
</dbReference>
<dbReference type="InterPro" id="IPR004843">
    <property type="entry name" value="Calcineurin-like_PHP"/>
</dbReference>
<dbReference type="GO" id="GO:0000166">
    <property type="term" value="F:nucleotide binding"/>
    <property type="evidence" value="ECO:0007669"/>
    <property type="project" value="UniProtKB-KW"/>
</dbReference>
<dbReference type="GeneID" id="106180812"/>
<dbReference type="InterPro" id="IPR036907">
    <property type="entry name" value="5'-Nucleotdase_C_sf"/>
</dbReference>
<name>A0A1S3KD67_LINAN</name>
<evidence type="ECO:0000259" key="10">
    <source>
        <dbReference type="Pfam" id="PF02872"/>
    </source>
</evidence>
<dbReference type="GO" id="GO:0046872">
    <property type="term" value="F:metal ion binding"/>
    <property type="evidence" value="ECO:0007669"/>
    <property type="project" value="UniProtKB-KW"/>
</dbReference>
<dbReference type="InterPro" id="IPR029052">
    <property type="entry name" value="Metallo-depent_PP-like"/>
</dbReference>
<dbReference type="PROSITE" id="PS00786">
    <property type="entry name" value="5_NUCLEOTIDASE_2"/>
    <property type="match status" value="1"/>
</dbReference>
<dbReference type="InParanoid" id="A0A1S3KD67"/>
<dbReference type="CDD" id="cd07409">
    <property type="entry name" value="MPP_CD73_N"/>
    <property type="match status" value="1"/>
</dbReference>
<accession>A0A1S3KD67</accession>
<feature type="domain" description="5'-Nucleotidase C-terminal" evidence="10">
    <location>
        <begin position="343"/>
        <end position="500"/>
    </location>
</feature>
<dbReference type="AlphaFoldDB" id="A0A1S3KD67"/>
<dbReference type="Gene3D" id="3.60.21.10">
    <property type="match status" value="1"/>
</dbReference>
<dbReference type="GO" id="GO:0008253">
    <property type="term" value="F:5'-nucleotidase activity"/>
    <property type="evidence" value="ECO:0007669"/>
    <property type="project" value="UniProtKB-EC"/>
</dbReference>
<dbReference type="Pfam" id="PF00149">
    <property type="entry name" value="Metallophos"/>
    <property type="match status" value="1"/>
</dbReference>
<keyword evidence="7 8" id="KW-0378">Hydrolase</keyword>
<dbReference type="PANTHER" id="PTHR11575">
    <property type="entry name" value="5'-NUCLEOTIDASE-RELATED"/>
    <property type="match status" value="1"/>
</dbReference>
<dbReference type="PANTHER" id="PTHR11575:SF24">
    <property type="entry name" value="5'-NUCLEOTIDASE"/>
    <property type="match status" value="1"/>
</dbReference>
<dbReference type="InterPro" id="IPR006179">
    <property type="entry name" value="5_nucleotidase/apyrase"/>
</dbReference>
<evidence type="ECO:0000256" key="7">
    <source>
        <dbReference type="ARBA" id="ARBA00022801"/>
    </source>
</evidence>
<evidence type="ECO:0000256" key="6">
    <source>
        <dbReference type="ARBA" id="ARBA00022741"/>
    </source>
</evidence>
<sequence length="571" mass="62244">MAGAMKEMVVISMCLTLSYGFNLTILHTNDVHARFEQFDKYGGRCSETEAEAGECFGGVARRYTKIEEIRKAELNVILLDAGDQAQGTLWFSMFKGKATAHFMNELGYDVMTLGNHEFDNGLDGLAQFLENVTFPVVSSNINAANVPEMRGLFNKSTVLTVAGEKIGVIGYTTTDTPTISSPGALIFTEEVAAVQAEADKLTSQGIDKIIALGHSGFPVDKKIAELVTGVDIVVSGHTNTFLYTGTPPSTEVPEGEYPVVMTQSGGRKVLIVSDFWLGKYLGHLAVTFDDAGEVTSWNGNPILLDKTVPEDNATLTKLQPWKQQVTEFGSRQIGSSLVLLNDTGCKFNECSLGNLMADALVDKYLKPSDGSRWTNRSIGIWNSGSFRAPLRVGDILVSDVRGAVPFGNGADIAQISGSTLWAVLEHSVSKYEEKVGRFLQVSGLRVVYNISKPVGSRVVSVDVRCADCIVPKFQPLIKTKIYEVITSSFILGGGDDYSVLRDNIVYRYGIDTLDADVLMDYIKKYSPVYHGVEDRIKFVTGSVQPCSNNQAYAVVPTFTLILFALFFMGNC</sequence>
<proteinExistence type="inferred from homology"/>
<dbReference type="SUPFAM" id="SSF56300">
    <property type="entry name" value="Metallo-dependent phosphatases"/>
    <property type="match status" value="1"/>
</dbReference>
<feature type="signal peptide" evidence="8">
    <location>
        <begin position="1"/>
        <end position="20"/>
    </location>
</feature>
<dbReference type="GO" id="GO:0016020">
    <property type="term" value="C:membrane"/>
    <property type="evidence" value="ECO:0007669"/>
    <property type="project" value="UniProtKB-ARBA"/>
</dbReference>
<dbReference type="FunFam" id="3.90.780.10:FF:000001">
    <property type="entry name" value="NT5E isoform 3"/>
    <property type="match status" value="1"/>
</dbReference>
<dbReference type="RefSeq" id="XP_013420399.1">
    <property type="nucleotide sequence ID" value="XM_013564945.1"/>
</dbReference>
<evidence type="ECO:0000313" key="12">
    <source>
        <dbReference type="RefSeq" id="XP_013420399.1"/>
    </source>
</evidence>
<comment type="catalytic activity">
    <reaction evidence="1">
        <text>a ribonucleoside 5'-phosphate + H2O = a ribonucleoside + phosphate</text>
        <dbReference type="Rhea" id="RHEA:12484"/>
        <dbReference type="ChEBI" id="CHEBI:15377"/>
        <dbReference type="ChEBI" id="CHEBI:18254"/>
        <dbReference type="ChEBI" id="CHEBI:43474"/>
        <dbReference type="ChEBI" id="CHEBI:58043"/>
        <dbReference type="EC" id="3.1.3.5"/>
    </reaction>
</comment>
<evidence type="ECO:0000256" key="5">
    <source>
        <dbReference type="ARBA" id="ARBA00022729"/>
    </source>
</evidence>
<dbReference type="InterPro" id="IPR008334">
    <property type="entry name" value="5'-Nucleotdase_C"/>
</dbReference>
<evidence type="ECO:0000256" key="1">
    <source>
        <dbReference type="ARBA" id="ARBA00000815"/>
    </source>
</evidence>
<dbReference type="STRING" id="7574.A0A1S3KD67"/>
<evidence type="ECO:0000256" key="3">
    <source>
        <dbReference type="ARBA" id="ARBA00012643"/>
    </source>
</evidence>
<comment type="similarity">
    <text evidence="2 8">Belongs to the 5'-nucleotidase family.</text>
</comment>
<evidence type="ECO:0000256" key="2">
    <source>
        <dbReference type="ARBA" id="ARBA00006654"/>
    </source>
</evidence>
<dbReference type="FunFam" id="3.60.21.10:FF:000020">
    <property type="entry name" value="NT5E isoform 4"/>
    <property type="match status" value="1"/>
</dbReference>
<evidence type="ECO:0000256" key="8">
    <source>
        <dbReference type="RuleBase" id="RU362119"/>
    </source>
</evidence>
<dbReference type="Pfam" id="PF02872">
    <property type="entry name" value="5_nucleotid_C"/>
    <property type="match status" value="1"/>
</dbReference>
<dbReference type="PRINTS" id="PR01607">
    <property type="entry name" value="APYRASEFAMLY"/>
</dbReference>
<evidence type="ECO:0000259" key="9">
    <source>
        <dbReference type="Pfam" id="PF00149"/>
    </source>
</evidence>
<organism evidence="11 12">
    <name type="scientific">Lingula anatina</name>
    <name type="common">Brachiopod</name>
    <name type="synonym">Lingula unguis</name>
    <dbReference type="NCBI Taxonomy" id="7574"/>
    <lineage>
        <taxon>Eukaryota</taxon>
        <taxon>Metazoa</taxon>
        <taxon>Spiralia</taxon>
        <taxon>Lophotrochozoa</taxon>
        <taxon>Brachiopoda</taxon>
        <taxon>Linguliformea</taxon>
        <taxon>Lingulata</taxon>
        <taxon>Lingulida</taxon>
        <taxon>Linguloidea</taxon>
        <taxon>Lingulidae</taxon>
        <taxon>Lingula</taxon>
    </lineage>
</organism>
<gene>
    <name evidence="12" type="primary">LOC106180812</name>
</gene>
<dbReference type="GO" id="GO:0009166">
    <property type="term" value="P:nucleotide catabolic process"/>
    <property type="evidence" value="ECO:0007669"/>
    <property type="project" value="InterPro"/>
</dbReference>
<feature type="chain" id="PRO_5010005122" description="5'-nucleotidase" evidence="8">
    <location>
        <begin position="21"/>
        <end position="571"/>
    </location>
</feature>
<keyword evidence="6 8" id="KW-0547">Nucleotide-binding</keyword>
<dbReference type="PROSITE" id="PS00785">
    <property type="entry name" value="5_NUCLEOTIDASE_1"/>
    <property type="match status" value="1"/>
</dbReference>
<dbReference type="EC" id="3.1.3.5" evidence="3"/>
<evidence type="ECO:0000256" key="4">
    <source>
        <dbReference type="ARBA" id="ARBA00022723"/>
    </source>
</evidence>
<protein>
    <recommendedName>
        <fullName evidence="3">5'-nucleotidase</fullName>
        <ecNumber evidence="3">3.1.3.5</ecNumber>
    </recommendedName>
</protein>
<dbReference type="InterPro" id="IPR006146">
    <property type="entry name" value="5'-Nucleotdase_CS"/>
</dbReference>
<dbReference type="OrthoDB" id="7722975at2759"/>
<dbReference type="Gene3D" id="3.90.780.10">
    <property type="entry name" value="5'-Nucleotidase, C-terminal domain"/>
    <property type="match status" value="1"/>
</dbReference>
<keyword evidence="11" id="KW-1185">Reference proteome</keyword>
<dbReference type="KEGG" id="lak:106180812"/>
<keyword evidence="5 8" id="KW-0732">Signal</keyword>
<feature type="domain" description="Calcineurin-like phosphoesterase" evidence="9">
    <location>
        <begin position="23"/>
        <end position="238"/>
    </location>
</feature>
<keyword evidence="4" id="KW-0479">Metal-binding</keyword>
<dbReference type="FunCoup" id="A0A1S3KD67">
    <property type="interactions" value="208"/>
</dbReference>
<reference evidence="12" key="1">
    <citation type="submission" date="2025-08" db="UniProtKB">
        <authorList>
            <consortium name="RefSeq"/>
        </authorList>
    </citation>
    <scope>IDENTIFICATION</scope>
    <source>
        <tissue evidence="12">Gonads</tissue>
    </source>
</reference>
<dbReference type="SUPFAM" id="SSF55816">
    <property type="entry name" value="5'-nucleotidase (syn. UDP-sugar hydrolase), C-terminal domain"/>
    <property type="match status" value="1"/>
</dbReference>
<evidence type="ECO:0000313" key="11">
    <source>
        <dbReference type="Proteomes" id="UP000085678"/>
    </source>
</evidence>